<dbReference type="SMART" id="SM00034">
    <property type="entry name" value="CLECT"/>
    <property type="match status" value="1"/>
</dbReference>
<dbReference type="InterPro" id="IPR001304">
    <property type="entry name" value="C-type_lectin-like"/>
</dbReference>
<dbReference type="GO" id="GO:0030246">
    <property type="term" value="F:carbohydrate binding"/>
    <property type="evidence" value="ECO:0007669"/>
    <property type="project" value="UniProtKB-KW"/>
</dbReference>
<sequence length="347" mass="37435">MSHPEFPMEPLDGGTPGPGSGSDLSEEVQRPRSPQLSPDPAGGERRRPAPLRLPGLGYGAFRRPGASEPPVPADPPLNGDAPGSEAGAWAPVELQVDVRVTPVGTPGRTPSPAPSRRFLTVPVPESPGIARRSSPLLSAPPSPLASPADGILTPFLGRCRCRELGPDKKEDAALLPSADGKELPRAIALMGLPMYMRSLRWALAIMALLLAVCVVTIVVLVSRVGAKCRPCPRDWMWTQELCFYLSPEALAWEASQAFCSAHRASLPLLNHTQSFLSRHHMALRSWVGVQHDPQGWRWTDGAPLPPQLLPEETEGLPELRCGALEEGRLVALDCTTPRPWICVRPLE</sequence>
<dbReference type="InterPro" id="IPR043318">
    <property type="entry name" value="KLRG2"/>
</dbReference>
<dbReference type="RefSeq" id="XP_006861307.1">
    <property type="nucleotide sequence ID" value="XM_006861245.1"/>
</dbReference>
<keyword evidence="4" id="KW-0472">Membrane</keyword>
<keyword evidence="4" id="KW-1133">Transmembrane helix</keyword>
<evidence type="ECO:0000313" key="6">
    <source>
        <dbReference type="Proteomes" id="UP000504623"/>
    </source>
</evidence>
<comment type="subcellular location">
    <subcellularLocation>
        <location evidence="1">Membrane</location>
        <topology evidence="1">Single-pass membrane protein</topology>
    </subcellularLocation>
</comment>
<dbReference type="GeneID" id="102833240"/>
<feature type="transmembrane region" description="Helical" evidence="4">
    <location>
        <begin position="199"/>
        <end position="221"/>
    </location>
</feature>
<accession>A0A9B0TC25</accession>
<dbReference type="InterPro" id="IPR016187">
    <property type="entry name" value="CTDL_fold"/>
</dbReference>
<organism evidence="6 7">
    <name type="scientific">Chrysochloris asiatica</name>
    <name type="common">Cape golden mole</name>
    <dbReference type="NCBI Taxonomy" id="185453"/>
    <lineage>
        <taxon>Eukaryota</taxon>
        <taxon>Metazoa</taxon>
        <taxon>Chordata</taxon>
        <taxon>Craniata</taxon>
        <taxon>Vertebrata</taxon>
        <taxon>Euteleostomi</taxon>
        <taxon>Mammalia</taxon>
        <taxon>Eutheria</taxon>
        <taxon>Afrotheria</taxon>
        <taxon>Chrysochloridae</taxon>
        <taxon>Chrysochlorinae</taxon>
        <taxon>Chrysochloris</taxon>
    </lineage>
</organism>
<dbReference type="AlphaFoldDB" id="A0A9B0TC25"/>
<evidence type="ECO:0000259" key="5">
    <source>
        <dbReference type="PROSITE" id="PS50041"/>
    </source>
</evidence>
<dbReference type="CDD" id="cd03593">
    <property type="entry name" value="CLECT_NK_receptors_like"/>
    <property type="match status" value="1"/>
</dbReference>
<dbReference type="CTD" id="346689"/>
<evidence type="ECO:0000256" key="3">
    <source>
        <dbReference type="SAM" id="MobiDB-lite"/>
    </source>
</evidence>
<dbReference type="OrthoDB" id="9837851at2759"/>
<keyword evidence="2" id="KW-0430">Lectin</keyword>
<dbReference type="Pfam" id="PF00059">
    <property type="entry name" value="Lectin_C"/>
    <property type="match status" value="1"/>
</dbReference>
<proteinExistence type="predicted"/>
<dbReference type="InterPro" id="IPR016186">
    <property type="entry name" value="C-type_lectin-like/link_sf"/>
</dbReference>
<feature type="domain" description="C-type lectin" evidence="5">
    <location>
        <begin position="238"/>
        <end position="343"/>
    </location>
</feature>
<dbReference type="Gene3D" id="3.10.100.10">
    <property type="entry name" value="Mannose-Binding Protein A, subunit A"/>
    <property type="match status" value="1"/>
</dbReference>
<feature type="region of interest" description="Disordered" evidence="3">
    <location>
        <begin position="1"/>
        <end position="86"/>
    </location>
</feature>
<evidence type="ECO:0000256" key="4">
    <source>
        <dbReference type="SAM" id="Phobius"/>
    </source>
</evidence>
<reference evidence="7" key="1">
    <citation type="submission" date="2025-08" db="UniProtKB">
        <authorList>
            <consortium name="RefSeq"/>
        </authorList>
    </citation>
    <scope>IDENTIFICATION</scope>
    <source>
        <tissue evidence="7">Spleen</tissue>
    </source>
</reference>
<evidence type="ECO:0000256" key="1">
    <source>
        <dbReference type="ARBA" id="ARBA00004167"/>
    </source>
</evidence>
<dbReference type="SUPFAM" id="SSF56436">
    <property type="entry name" value="C-type lectin-like"/>
    <property type="match status" value="1"/>
</dbReference>
<dbReference type="PANTHER" id="PTHR47606">
    <property type="entry name" value="KILLER CELL LECTIN-LIKE RECEPTOR SUBFAMILY G MEMBER 2"/>
    <property type="match status" value="1"/>
</dbReference>
<dbReference type="PROSITE" id="PS50041">
    <property type="entry name" value="C_TYPE_LECTIN_2"/>
    <property type="match status" value="1"/>
</dbReference>
<gene>
    <name evidence="7" type="primary">KLRG2</name>
</gene>
<dbReference type="Proteomes" id="UP000504623">
    <property type="component" value="Unplaced"/>
</dbReference>
<dbReference type="PANTHER" id="PTHR47606:SF1">
    <property type="entry name" value="KILLER CELL LECTIN-LIKE RECEPTOR SUBFAMILY G MEMBER 2"/>
    <property type="match status" value="1"/>
</dbReference>
<evidence type="ECO:0000313" key="7">
    <source>
        <dbReference type="RefSeq" id="XP_006861307.1"/>
    </source>
</evidence>
<dbReference type="GO" id="GO:0016020">
    <property type="term" value="C:membrane"/>
    <property type="evidence" value="ECO:0007669"/>
    <property type="project" value="UniProtKB-SubCell"/>
</dbReference>
<protein>
    <submittedName>
        <fullName evidence="7">Killer cell lectin-like receptor subfamily G member 2</fullName>
    </submittedName>
</protein>
<dbReference type="InterPro" id="IPR033992">
    <property type="entry name" value="NKR-like_CTLD"/>
</dbReference>
<evidence type="ECO:0000256" key="2">
    <source>
        <dbReference type="ARBA" id="ARBA00022734"/>
    </source>
</evidence>
<name>A0A9B0TC25_CHRAS</name>
<keyword evidence="4" id="KW-0812">Transmembrane</keyword>
<keyword evidence="6" id="KW-1185">Reference proteome</keyword>